<dbReference type="CDD" id="cd02440">
    <property type="entry name" value="AdoMet_MTases"/>
    <property type="match status" value="1"/>
</dbReference>
<evidence type="ECO:0000313" key="2">
    <source>
        <dbReference type="EMBL" id="MDS0295870.1"/>
    </source>
</evidence>
<feature type="domain" description="Methyltransferase" evidence="1">
    <location>
        <begin position="45"/>
        <end position="135"/>
    </location>
</feature>
<dbReference type="Pfam" id="PF13649">
    <property type="entry name" value="Methyltransf_25"/>
    <property type="match status" value="1"/>
</dbReference>
<dbReference type="Gene3D" id="3.40.50.150">
    <property type="entry name" value="Vaccinia Virus protein VP39"/>
    <property type="match status" value="1"/>
</dbReference>
<comment type="caution">
    <text evidence="2">The sequence shown here is derived from an EMBL/GenBank/DDBJ whole genome shotgun (WGS) entry which is preliminary data.</text>
</comment>
<keyword evidence="2" id="KW-0808">Transferase</keyword>
<sequence length="214" mass="23064">MVDKDAVRRSYDELTDAYAAQRTEDGRDAALLTTFLDSLPDSPRVLDAGCGRGTPVLSRASAKGDAVGLDFSRGQLRAAAENAPGASLVRGDMAALPFADDAFDAVVAYWSLIHLPADEHPAVLDEFARVLRPGGRVLLSEGTTAWDGENPDWLDTGVPMEWSIAGAAATREHLREAGFAVVDEWGTRSSLKADRAEEAEDRTPWTFFAARLES</sequence>
<proteinExistence type="predicted"/>
<gene>
    <name evidence="2" type="ORF">NDI79_16985</name>
</gene>
<keyword evidence="2" id="KW-0489">Methyltransferase</keyword>
<evidence type="ECO:0000259" key="1">
    <source>
        <dbReference type="Pfam" id="PF13649"/>
    </source>
</evidence>
<name>A0ABU2G4Z8_9EURY</name>
<dbReference type="GO" id="GO:0008168">
    <property type="term" value="F:methyltransferase activity"/>
    <property type="evidence" value="ECO:0007669"/>
    <property type="project" value="UniProtKB-KW"/>
</dbReference>
<keyword evidence="3" id="KW-1185">Reference proteome</keyword>
<protein>
    <submittedName>
        <fullName evidence="2">Class I SAM-dependent methyltransferase</fullName>
    </submittedName>
</protein>
<dbReference type="InterPro" id="IPR050508">
    <property type="entry name" value="Methyltransf_Superfamily"/>
</dbReference>
<dbReference type="InterPro" id="IPR041698">
    <property type="entry name" value="Methyltransf_25"/>
</dbReference>
<dbReference type="SUPFAM" id="SSF53335">
    <property type="entry name" value="S-adenosyl-L-methionine-dependent methyltransferases"/>
    <property type="match status" value="1"/>
</dbReference>
<dbReference type="RefSeq" id="WP_310929841.1">
    <property type="nucleotide sequence ID" value="NZ_JAMQOQ010000005.1"/>
</dbReference>
<reference evidence="2 3" key="1">
    <citation type="submission" date="2022-06" db="EMBL/GenBank/DDBJ databases">
        <title>Halogeometricum sp. a new haloarchaeum isolate from saline soil.</title>
        <authorList>
            <person name="Strakova D."/>
            <person name="Galisteo C."/>
            <person name="Sanchez-Porro C."/>
            <person name="Ventosa A."/>
        </authorList>
    </citation>
    <scope>NUCLEOTIDE SEQUENCE [LARGE SCALE GENOMIC DNA]</scope>
    <source>
        <strain evidence="3">S3BR25-2</strain>
    </source>
</reference>
<accession>A0ABU2G4Z8</accession>
<dbReference type="PANTHER" id="PTHR42912">
    <property type="entry name" value="METHYLTRANSFERASE"/>
    <property type="match status" value="1"/>
</dbReference>
<evidence type="ECO:0000313" key="3">
    <source>
        <dbReference type="Proteomes" id="UP001254813"/>
    </source>
</evidence>
<dbReference type="EMBL" id="JAMQOQ010000005">
    <property type="protein sequence ID" value="MDS0295870.1"/>
    <property type="molecule type" value="Genomic_DNA"/>
</dbReference>
<dbReference type="InterPro" id="IPR029063">
    <property type="entry name" value="SAM-dependent_MTases_sf"/>
</dbReference>
<organism evidence="2 3">
    <name type="scientific">Halogeometricum luteum</name>
    <dbReference type="NCBI Taxonomy" id="2950537"/>
    <lineage>
        <taxon>Archaea</taxon>
        <taxon>Methanobacteriati</taxon>
        <taxon>Methanobacteriota</taxon>
        <taxon>Stenosarchaea group</taxon>
        <taxon>Halobacteria</taxon>
        <taxon>Halobacteriales</taxon>
        <taxon>Haloferacaceae</taxon>
        <taxon>Halogeometricum</taxon>
    </lineage>
</organism>
<dbReference type="GO" id="GO:0032259">
    <property type="term" value="P:methylation"/>
    <property type="evidence" value="ECO:0007669"/>
    <property type="project" value="UniProtKB-KW"/>
</dbReference>
<dbReference type="Proteomes" id="UP001254813">
    <property type="component" value="Unassembled WGS sequence"/>
</dbReference>